<dbReference type="Proteomes" id="UP000034350">
    <property type="component" value="Unassembled WGS sequence"/>
</dbReference>
<dbReference type="OrthoDB" id="10540867at2759"/>
<gene>
    <name evidence="1" type="ORF">AAJ76_1920002386</name>
</gene>
<protein>
    <submittedName>
        <fullName evidence="1">Uncharacterized protein</fullName>
    </submittedName>
</protein>
<dbReference type="EMBL" id="JPQZ01000192">
    <property type="protein sequence ID" value="KKO73875.1"/>
    <property type="molecule type" value="Genomic_DNA"/>
</dbReference>
<comment type="caution">
    <text evidence="1">The sequence shown here is derived from an EMBL/GenBank/DDBJ whole genome shotgun (WGS) entry which is preliminary data.</text>
</comment>
<dbReference type="AlphaFoldDB" id="A0A0F9WAC0"/>
<dbReference type="VEuPathDB" id="MicrosporidiaDB:AAJ76_1920002386"/>
<evidence type="ECO:0000313" key="2">
    <source>
        <dbReference type="Proteomes" id="UP000034350"/>
    </source>
</evidence>
<keyword evidence="2" id="KW-1185">Reference proteome</keyword>
<sequence length="104" mass="12184">MINKTLRLEQLLQFGYKGKGEVIEFLKGRNLLCRIMKCVSCNTCMEERTRRNSIDGTAWICKNAMGSKFKNSVSIRKFYFYNFRLSLADIWTVIVLWLENEGVC</sequence>
<dbReference type="GeneID" id="36319290"/>
<reference evidence="1 2" key="1">
    <citation type="journal article" date="2015" name="Environ. Microbiol.">
        <title>Genome analyses suggest the presence of polyploidy and recent human-driven expansions in eight global populations of the honeybee pathogen Nosema ceranae.</title>
        <authorList>
            <person name="Pelin A."/>
            <person name="Selman M."/>
            <person name="Aris-Brosou S."/>
            <person name="Farinelli L."/>
            <person name="Corradi N."/>
        </authorList>
    </citation>
    <scope>NUCLEOTIDE SEQUENCE [LARGE SCALE GENOMIC DNA]</scope>
    <source>
        <strain evidence="1 2">PA08 1199</strain>
    </source>
</reference>
<proteinExistence type="predicted"/>
<name>A0A0F9WAC0_9MICR</name>
<dbReference type="RefSeq" id="XP_024329617.1">
    <property type="nucleotide sequence ID" value="XM_024474373.1"/>
</dbReference>
<evidence type="ECO:0000313" key="1">
    <source>
        <dbReference type="EMBL" id="KKO73875.1"/>
    </source>
</evidence>
<organism evidence="1 2">
    <name type="scientific">Vairimorpha ceranae</name>
    <dbReference type="NCBI Taxonomy" id="40302"/>
    <lineage>
        <taxon>Eukaryota</taxon>
        <taxon>Fungi</taxon>
        <taxon>Fungi incertae sedis</taxon>
        <taxon>Microsporidia</taxon>
        <taxon>Nosematidae</taxon>
        <taxon>Vairimorpha</taxon>
    </lineage>
</organism>
<accession>A0A0F9WAC0</accession>